<feature type="region of interest" description="Disordered" evidence="1">
    <location>
        <begin position="253"/>
        <end position="281"/>
    </location>
</feature>
<sequence length="338" mass="37293">MAQAAGSAGGQGNQPAVIASTEQTITIDGDTHAHPLLVQQWTDDTKLWPSITSAHIVCYLIRSKACDLKEAEAYKSLDSYNQLQCGWVGQVLSHEAAADIVYVKADVRPSQAVNKKPWSPWACVRKNGQVVTAGCSCMAGKARVCSHIGALLWKLEMGVQLGITGISCTDKAAAWNRGTKRNVEPALLNSMSFNLKRSTVDPASTQHPRPTRKVKHFASKEELADHIKKSPYGELFNIPGTLLHNTLMTTRREIQQPSQAPASVQRQQATHHSEKVAFQSPKCKERQLNKVEPPVDDFEITLERPLCNLNFGKLLGSFGPSRYARRWPPLTLKWGHVT</sequence>
<dbReference type="PANTHER" id="PTHR47526">
    <property type="entry name" value="ATP-DEPENDENT DNA HELICASE"/>
    <property type="match status" value="1"/>
</dbReference>
<keyword evidence="3" id="KW-1185">Reference proteome</keyword>
<comment type="caution">
    <text evidence="2">The sequence shown here is derived from an EMBL/GenBank/DDBJ whole genome shotgun (WGS) entry which is preliminary data.</text>
</comment>
<feature type="compositionally biased region" description="Polar residues" evidence="1">
    <location>
        <begin position="253"/>
        <end position="270"/>
    </location>
</feature>
<evidence type="ECO:0000313" key="3">
    <source>
        <dbReference type="Proteomes" id="UP001321473"/>
    </source>
</evidence>
<gene>
    <name evidence="2" type="ORF">V5799_026777</name>
</gene>
<evidence type="ECO:0000313" key="2">
    <source>
        <dbReference type="EMBL" id="KAK8761959.1"/>
    </source>
</evidence>
<organism evidence="2 3">
    <name type="scientific">Amblyomma americanum</name>
    <name type="common">Lone star tick</name>
    <dbReference type="NCBI Taxonomy" id="6943"/>
    <lineage>
        <taxon>Eukaryota</taxon>
        <taxon>Metazoa</taxon>
        <taxon>Ecdysozoa</taxon>
        <taxon>Arthropoda</taxon>
        <taxon>Chelicerata</taxon>
        <taxon>Arachnida</taxon>
        <taxon>Acari</taxon>
        <taxon>Parasitiformes</taxon>
        <taxon>Ixodida</taxon>
        <taxon>Ixodoidea</taxon>
        <taxon>Ixodidae</taxon>
        <taxon>Amblyomminae</taxon>
        <taxon>Amblyomma</taxon>
    </lineage>
</organism>
<dbReference type="EMBL" id="JARKHS020030618">
    <property type="protein sequence ID" value="KAK8761959.1"/>
    <property type="molecule type" value="Genomic_DNA"/>
</dbReference>
<accession>A0AAQ4DHL9</accession>
<proteinExistence type="predicted"/>
<dbReference type="Proteomes" id="UP001321473">
    <property type="component" value="Unassembled WGS sequence"/>
</dbReference>
<name>A0AAQ4DHL9_AMBAM</name>
<dbReference type="AlphaFoldDB" id="A0AAQ4DHL9"/>
<reference evidence="2 3" key="1">
    <citation type="journal article" date="2023" name="Arcadia Sci">
        <title>De novo assembly of a long-read Amblyomma americanum tick genome.</title>
        <authorList>
            <person name="Chou S."/>
            <person name="Poskanzer K.E."/>
            <person name="Rollins M."/>
            <person name="Thuy-Boun P.S."/>
        </authorList>
    </citation>
    <scope>NUCLEOTIDE SEQUENCE [LARGE SCALE GENOMIC DNA]</scope>
    <source>
        <strain evidence="2">F_SG_1</strain>
        <tissue evidence="2">Salivary glands</tissue>
    </source>
</reference>
<dbReference type="PANTHER" id="PTHR47526:SF3">
    <property type="entry name" value="PHD-TYPE DOMAIN-CONTAINING PROTEIN"/>
    <property type="match status" value="1"/>
</dbReference>
<evidence type="ECO:0008006" key="4">
    <source>
        <dbReference type="Google" id="ProtNLM"/>
    </source>
</evidence>
<evidence type="ECO:0000256" key="1">
    <source>
        <dbReference type="SAM" id="MobiDB-lite"/>
    </source>
</evidence>
<protein>
    <recommendedName>
        <fullName evidence="4">SWIM-type domain-containing protein</fullName>
    </recommendedName>
</protein>